<gene>
    <name evidence="1" type="ORF">GCM10025783_23690</name>
</gene>
<dbReference type="InterPro" id="IPR029044">
    <property type="entry name" value="Nucleotide-diphossugar_trans"/>
</dbReference>
<dbReference type="Proteomes" id="UP001500121">
    <property type="component" value="Unassembled WGS sequence"/>
</dbReference>
<evidence type="ECO:0000313" key="1">
    <source>
        <dbReference type="EMBL" id="GAA4750427.1"/>
    </source>
</evidence>
<sequence>MQPLPHPRCPPLRPRALVLGLLRTDDDALGAALHALAATPELLEAAARVVVVDRGAAPAAPVVEAALLPAGLVHTVRAPAADRATALAAALREAVTEPGAEAVLLLDDVAVSDTDALLEAARRAQASTASDVVGLTASTAPRPAPATWWGAVLPLDAVRAVGFTAPEAGDLALAELVLRAEAAGFRPDVVRAPAPLPAAAPVEALLLALVHAPTGMRSRVLAAGLARDLLDLLAFRTDVVAERHRRIRTLLRGPDAPPVREPVLRGARAGLPADAVRLRVRLLLAWPGLRRAYRLGAVERSSAEAWQRRLAPLQVAAEPTRGARGTALRRPARLRLRAWSTSRRGTSAA</sequence>
<protein>
    <recommendedName>
        <fullName evidence="3">Glycosyltransferase 2-like domain-containing protein</fullName>
    </recommendedName>
</protein>
<proteinExistence type="predicted"/>
<dbReference type="SUPFAM" id="SSF53448">
    <property type="entry name" value="Nucleotide-diphospho-sugar transferases"/>
    <property type="match status" value="1"/>
</dbReference>
<keyword evidence="2" id="KW-1185">Reference proteome</keyword>
<evidence type="ECO:0000313" key="2">
    <source>
        <dbReference type="Proteomes" id="UP001500121"/>
    </source>
</evidence>
<name>A0ABP8Z9W1_9MICO</name>
<accession>A0ABP8Z9W1</accession>
<comment type="caution">
    <text evidence="1">The sequence shown here is derived from an EMBL/GenBank/DDBJ whole genome shotgun (WGS) entry which is preliminary data.</text>
</comment>
<reference evidence="2" key="1">
    <citation type="journal article" date="2019" name="Int. J. Syst. Evol. Microbiol.">
        <title>The Global Catalogue of Microorganisms (GCM) 10K type strain sequencing project: providing services to taxonomists for standard genome sequencing and annotation.</title>
        <authorList>
            <consortium name="The Broad Institute Genomics Platform"/>
            <consortium name="The Broad Institute Genome Sequencing Center for Infectious Disease"/>
            <person name="Wu L."/>
            <person name="Ma J."/>
        </authorList>
    </citation>
    <scope>NUCLEOTIDE SEQUENCE [LARGE SCALE GENOMIC DNA]</scope>
    <source>
        <strain evidence="2">JCM 19015</strain>
    </source>
</reference>
<evidence type="ECO:0008006" key="3">
    <source>
        <dbReference type="Google" id="ProtNLM"/>
    </source>
</evidence>
<organism evidence="1 2">
    <name type="scientific">Amnibacterium soli</name>
    <dbReference type="NCBI Taxonomy" id="1282736"/>
    <lineage>
        <taxon>Bacteria</taxon>
        <taxon>Bacillati</taxon>
        <taxon>Actinomycetota</taxon>
        <taxon>Actinomycetes</taxon>
        <taxon>Micrococcales</taxon>
        <taxon>Microbacteriaceae</taxon>
        <taxon>Amnibacterium</taxon>
    </lineage>
</organism>
<dbReference type="EMBL" id="BAABLP010000004">
    <property type="protein sequence ID" value="GAA4750427.1"/>
    <property type="molecule type" value="Genomic_DNA"/>
</dbReference>
<dbReference type="RefSeq" id="WP_345481410.1">
    <property type="nucleotide sequence ID" value="NZ_BAABLP010000004.1"/>
</dbReference>